<feature type="transmembrane region" description="Helical" evidence="6">
    <location>
        <begin position="229"/>
        <end position="247"/>
    </location>
</feature>
<keyword evidence="3 6" id="KW-1133">Transmembrane helix</keyword>
<name>A0AAD5QDR0_PARTN</name>
<comment type="caution">
    <text evidence="7">The sequence shown here is derived from an EMBL/GenBank/DDBJ whole genome shotgun (WGS) entry which is preliminary data.</text>
</comment>
<accession>A0AAD5QDR0</accession>
<dbReference type="GO" id="GO:0016020">
    <property type="term" value="C:membrane"/>
    <property type="evidence" value="ECO:0007669"/>
    <property type="project" value="UniProtKB-SubCell"/>
</dbReference>
<feature type="transmembrane region" description="Helical" evidence="6">
    <location>
        <begin position="115"/>
        <end position="136"/>
    </location>
</feature>
<evidence type="ECO:0000313" key="8">
    <source>
        <dbReference type="Proteomes" id="UP001196413"/>
    </source>
</evidence>
<evidence type="ECO:0000256" key="4">
    <source>
        <dbReference type="ARBA" id="ARBA00023136"/>
    </source>
</evidence>
<evidence type="ECO:0000256" key="2">
    <source>
        <dbReference type="ARBA" id="ARBA00022692"/>
    </source>
</evidence>
<evidence type="ECO:0000256" key="5">
    <source>
        <dbReference type="SAM" id="MobiDB-lite"/>
    </source>
</evidence>
<keyword evidence="4 6" id="KW-0472">Membrane</keyword>
<dbReference type="PANTHER" id="PTHR10924">
    <property type="entry name" value="MAJOR FACILITATOR SUPERFAMILY PROTEIN-RELATED"/>
    <property type="match status" value="1"/>
</dbReference>
<keyword evidence="8" id="KW-1185">Reference proteome</keyword>
<dbReference type="PANTHER" id="PTHR10924:SF8">
    <property type="entry name" value="MFS DOMAIN-CONTAINING PROTEIN-RELATED"/>
    <property type="match status" value="1"/>
</dbReference>
<dbReference type="Gene3D" id="1.20.1250.20">
    <property type="entry name" value="MFS general substrate transporter like domains"/>
    <property type="match status" value="1"/>
</dbReference>
<proteinExistence type="predicted"/>
<feature type="transmembrane region" description="Helical" evidence="6">
    <location>
        <begin position="303"/>
        <end position="325"/>
    </location>
</feature>
<feature type="transmembrane region" description="Helical" evidence="6">
    <location>
        <begin position="167"/>
        <end position="189"/>
    </location>
</feature>
<evidence type="ECO:0000256" key="3">
    <source>
        <dbReference type="ARBA" id="ARBA00022989"/>
    </source>
</evidence>
<dbReference type="AlphaFoldDB" id="A0AAD5QDR0"/>
<keyword evidence="2 6" id="KW-0812">Transmembrane</keyword>
<comment type="subcellular location">
    <subcellularLocation>
        <location evidence="1">Membrane</location>
        <topology evidence="1">Multi-pass membrane protein</topology>
    </subcellularLocation>
</comment>
<sequence>MYVTDTYGIRLSIMCGTVLNFFGSLIRVASSVPSIDDSTLRLVLLHSGSVIAASAQAFFLVLPSKIAEAWFPENQRSLANSLTFIANPLGAVLGTVSPPLFFSGNVQFGRASWHMFNFSASMGVLTTLTFLLSLFIRHGSPPTPPSASSANHSSDAPPFWMSIKMCFSYPVSLAALIGVVASLICAMLADHTKKFKEIVRICWVCFVSVAIFTRFWLRHKWSATKDSVVLMLSCAGLGAFSIPQFPIGVEMGVETTFPIYEATSSGLLVLSGQLWMFVMYFVFETTKKLKLIYKFNEGSAAGNWQMNLDIWCALAIIAAILSFAVNPRYKRLMFEDSMAKQNISPDSTQLHEVSPHAKQPQHKTTVDKTATERSR</sequence>
<feature type="transmembrane region" description="Helical" evidence="6">
    <location>
        <begin position="6"/>
        <end position="30"/>
    </location>
</feature>
<feature type="compositionally biased region" description="Basic and acidic residues" evidence="5">
    <location>
        <begin position="364"/>
        <end position="375"/>
    </location>
</feature>
<dbReference type="InterPro" id="IPR036259">
    <property type="entry name" value="MFS_trans_sf"/>
</dbReference>
<dbReference type="InterPro" id="IPR049680">
    <property type="entry name" value="FLVCR1-2_SLC49-like"/>
</dbReference>
<evidence type="ECO:0000256" key="1">
    <source>
        <dbReference type="ARBA" id="ARBA00004141"/>
    </source>
</evidence>
<evidence type="ECO:0000313" key="7">
    <source>
        <dbReference type="EMBL" id="KAJ1348208.1"/>
    </source>
</evidence>
<gene>
    <name evidence="7" type="ORF">KIN20_003459</name>
</gene>
<dbReference type="Proteomes" id="UP001196413">
    <property type="component" value="Unassembled WGS sequence"/>
</dbReference>
<reference evidence="7" key="1">
    <citation type="submission" date="2021-06" db="EMBL/GenBank/DDBJ databases">
        <title>Parelaphostrongylus tenuis whole genome reference sequence.</title>
        <authorList>
            <person name="Garwood T.J."/>
            <person name="Larsen P.A."/>
            <person name="Fountain-Jones N.M."/>
            <person name="Garbe J.R."/>
            <person name="Macchietto M.G."/>
            <person name="Kania S.A."/>
            <person name="Gerhold R.W."/>
            <person name="Richards J.E."/>
            <person name="Wolf T.M."/>
        </authorList>
    </citation>
    <scope>NUCLEOTIDE SEQUENCE</scope>
    <source>
        <strain evidence="7">MNPRO001-30</strain>
        <tissue evidence="7">Meninges</tissue>
    </source>
</reference>
<organism evidence="7 8">
    <name type="scientific">Parelaphostrongylus tenuis</name>
    <name type="common">Meningeal worm</name>
    <dbReference type="NCBI Taxonomy" id="148309"/>
    <lineage>
        <taxon>Eukaryota</taxon>
        <taxon>Metazoa</taxon>
        <taxon>Ecdysozoa</taxon>
        <taxon>Nematoda</taxon>
        <taxon>Chromadorea</taxon>
        <taxon>Rhabditida</taxon>
        <taxon>Rhabditina</taxon>
        <taxon>Rhabditomorpha</taxon>
        <taxon>Strongyloidea</taxon>
        <taxon>Metastrongylidae</taxon>
        <taxon>Parelaphostrongylus</taxon>
    </lineage>
</organism>
<dbReference type="EMBL" id="JAHQIW010000451">
    <property type="protein sequence ID" value="KAJ1348208.1"/>
    <property type="molecule type" value="Genomic_DNA"/>
</dbReference>
<evidence type="ECO:0000256" key="6">
    <source>
        <dbReference type="SAM" id="Phobius"/>
    </source>
</evidence>
<feature type="transmembrane region" description="Helical" evidence="6">
    <location>
        <begin position="82"/>
        <end position="103"/>
    </location>
</feature>
<dbReference type="SUPFAM" id="SSF103473">
    <property type="entry name" value="MFS general substrate transporter"/>
    <property type="match status" value="1"/>
</dbReference>
<protein>
    <submittedName>
        <fullName evidence="7">Uncharacterized protein</fullName>
    </submittedName>
</protein>
<feature type="region of interest" description="Disordered" evidence="5">
    <location>
        <begin position="345"/>
        <end position="375"/>
    </location>
</feature>
<feature type="transmembrane region" description="Helical" evidence="6">
    <location>
        <begin position="201"/>
        <end position="217"/>
    </location>
</feature>
<feature type="transmembrane region" description="Helical" evidence="6">
    <location>
        <begin position="259"/>
        <end position="283"/>
    </location>
</feature>